<dbReference type="Proteomes" id="UP000000448">
    <property type="component" value="Chromosome"/>
</dbReference>
<proteinExistence type="predicted"/>
<dbReference type="AlphaFoldDB" id="B9L7P7"/>
<protein>
    <submittedName>
        <fullName evidence="1">Uncharacterized protein</fullName>
    </submittedName>
</protein>
<name>B9L7P7_NAUPA</name>
<evidence type="ECO:0000313" key="2">
    <source>
        <dbReference type="Proteomes" id="UP000000448"/>
    </source>
</evidence>
<accession>B9L7P7</accession>
<dbReference type="EMBL" id="CP001279">
    <property type="protein sequence ID" value="ACM93698.1"/>
    <property type="molecule type" value="Genomic_DNA"/>
</dbReference>
<keyword evidence="2" id="KW-1185">Reference proteome</keyword>
<evidence type="ECO:0000313" key="1">
    <source>
        <dbReference type="EMBL" id="ACM93698.1"/>
    </source>
</evidence>
<dbReference type="KEGG" id="nam:NAMH_0231"/>
<dbReference type="STRING" id="598659.NAMH_0231"/>
<organism evidence="1 2">
    <name type="scientific">Nautilia profundicola (strain ATCC BAA-1463 / DSM 18972 / AmH)</name>
    <dbReference type="NCBI Taxonomy" id="598659"/>
    <lineage>
        <taxon>Bacteria</taxon>
        <taxon>Pseudomonadati</taxon>
        <taxon>Campylobacterota</taxon>
        <taxon>Epsilonproteobacteria</taxon>
        <taxon>Nautiliales</taxon>
        <taxon>Nautiliaceae</taxon>
        <taxon>Nautilia</taxon>
    </lineage>
</organism>
<gene>
    <name evidence="1" type="ordered locus">NAMH_0231</name>
</gene>
<reference evidence="1 2" key="1">
    <citation type="journal article" date="2009" name="PLoS Genet.">
        <title>Adaptations to submarine hydrothermal environments exemplified by the genome of Nautilia profundicola.</title>
        <authorList>
            <person name="Campbell B.J."/>
            <person name="Smith J.L."/>
            <person name="Hanson T.E."/>
            <person name="Klotz M.G."/>
            <person name="Stein L.Y."/>
            <person name="Lee C.K."/>
            <person name="Wu D."/>
            <person name="Robinson J.M."/>
            <person name="Khouri H.M."/>
            <person name="Eisen J.A."/>
            <person name="Cary S.C."/>
        </authorList>
    </citation>
    <scope>NUCLEOTIDE SEQUENCE [LARGE SCALE GENOMIC DNA]</scope>
    <source>
        <strain evidence="2">ATCC BAA-1463 / DSM 18972 / AmH</strain>
    </source>
</reference>
<dbReference type="HOGENOM" id="CLU_2735827_0_0_7"/>
<sequence length="71" mass="8503">MFITKNKVHIYDSNGETVDTWNKHVTFTSYIKEGNKLKITGYFVNKKFKSALNKDWWINVNDVEKKFKEKN</sequence>